<dbReference type="GO" id="GO:0017056">
    <property type="term" value="F:structural constituent of nuclear pore"/>
    <property type="evidence" value="ECO:0007669"/>
    <property type="project" value="InterPro"/>
</dbReference>
<feature type="region of interest" description="Disordered" evidence="8">
    <location>
        <begin position="860"/>
        <end position="889"/>
    </location>
</feature>
<evidence type="ECO:0000256" key="6">
    <source>
        <dbReference type="ARBA" id="ARBA00023132"/>
    </source>
</evidence>
<dbReference type="GO" id="GO:0000056">
    <property type="term" value="P:ribosomal small subunit export from nucleus"/>
    <property type="evidence" value="ECO:0007669"/>
    <property type="project" value="InterPro"/>
</dbReference>
<name>A0A2C5X6Q2_9PEZI</name>
<evidence type="ECO:0000256" key="1">
    <source>
        <dbReference type="ARBA" id="ARBA00004567"/>
    </source>
</evidence>
<keyword evidence="2" id="KW-0813">Transport</keyword>
<feature type="compositionally biased region" description="Low complexity" evidence="8">
    <location>
        <begin position="861"/>
        <end position="876"/>
    </location>
</feature>
<dbReference type="SUPFAM" id="SSF50978">
    <property type="entry name" value="WD40 repeat-like"/>
    <property type="match status" value="1"/>
</dbReference>
<dbReference type="InterPro" id="IPR037700">
    <property type="entry name" value="NUP88/NUP82"/>
</dbReference>
<evidence type="ECO:0000256" key="7">
    <source>
        <dbReference type="ARBA" id="ARBA00023242"/>
    </source>
</evidence>
<comment type="subcellular location">
    <subcellularLocation>
        <location evidence="1">Nucleus</location>
        <location evidence="1">Nuclear pore complex</location>
    </subcellularLocation>
</comment>
<organism evidence="9 10">
    <name type="scientific">Ceratocystis fimbriata CBS 114723</name>
    <dbReference type="NCBI Taxonomy" id="1035309"/>
    <lineage>
        <taxon>Eukaryota</taxon>
        <taxon>Fungi</taxon>
        <taxon>Dikarya</taxon>
        <taxon>Ascomycota</taxon>
        <taxon>Pezizomycotina</taxon>
        <taxon>Sordariomycetes</taxon>
        <taxon>Hypocreomycetidae</taxon>
        <taxon>Microascales</taxon>
        <taxon>Ceratocystidaceae</taxon>
        <taxon>Ceratocystis</taxon>
    </lineage>
</organism>
<evidence type="ECO:0000256" key="4">
    <source>
        <dbReference type="ARBA" id="ARBA00022927"/>
    </source>
</evidence>
<dbReference type="GO" id="GO:0006406">
    <property type="term" value="P:mRNA export from nucleus"/>
    <property type="evidence" value="ECO:0007669"/>
    <property type="project" value="TreeGrafter"/>
</dbReference>
<dbReference type="STRING" id="1035309.A0A2C5X6Q2"/>
<dbReference type="GO" id="GO:0006606">
    <property type="term" value="P:protein import into nucleus"/>
    <property type="evidence" value="ECO:0007669"/>
    <property type="project" value="TreeGrafter"/>
</dbReference>
<sequence length="923" mass="101685">MPKVKAYTPSYLATGAPGNALFVATNEPCSPYASKKKQNAKSPQAGPRRTIARRGTEIFVARGREIRWGDLAYLKEMQEDRRAKSSRRSVLIKREDDDGATAASISPDEFGSGYRTIKAPVADDIRQLIISPNNNYVAVVTTHTCHIMVIPDSSHLTSGDSGPIKPKIWTLGPVTHVSTKSALASVLWHPLGVDGGCVVTVSEDAIVRVWELSMTDRWSFDQPTLDIDLKKLADGVALDQNFSASVSATNTGFSPDSFEMEVAAACFSSRQSGGWSPFTLWIAMREGDVYALCPLLPQKWSAPPALIPSLSVSIVEKLGTIEDDAETSEYERLLAQQQLAWMAEIDSQEPQLVEASPGDPVIEVFTRPSKPGSCPRLQGPFDICADLKDQDDIDCEYTDIMVIGPKIDSEELMYGEDVDLVTEGTEHEGLSLSIVCLLSTGGQVKVCLDIDGVEAQWLPSKHKTRLSHLADQVPEPSLLLYQAMDSMNTMESNPDSWPVFSTDVMSKYAFYVTHNVGITYFSLASWVFRLESELQEPGAGSEFRIGLLVTGHNSTRERLYVETSSHSPNYLSACVAIDDPDVGYGIISSTPYEPVVLLFELPEEQLAVIRQESPDTTDPTEHLPEPSPQPLFTYEPRPAYTPSQAFGQLSVLPMFLERLKTSNQRVTLGQEVRLSPMTLQVLTNVHKILSDETHSLGLAASDLFLKCDRMHAEMREQLAKAAEIKARIDKIVGGDEPCDRIRIDSRLAQAQSRQIHLAERLEALHKNANHVSRRELSTKERAFADEVQSLKARVLGSGEELSVAPRRSNANVTEPWQRVNTVNQLAEELLRDARELVAEQEQRDARVIAAVSSTANIGTAVSSSPVTSTPTGVESPARSGTPDLRIPPELRKTRLQQVKTMLTRETALIEAVTARLERLQTEV</sequence>
<protein>
    <submittedName>
        <fullName evidence="9">Nucleoporin NUP82</fullName>
    </submittedName>
</protein>
<reference evidence="9 10" key="2">
    <citation type="journal article" date="2013" name="IMA Fungus">
        <title>IMA Genome-F 1: Ceratocystis fimbriata: Draft nuclear genome sequence for the plant pathogen, Ceratocystis fimbriata.</title>
        <authorList>
            <person name="Wilken P.M."/>
            <person name="Steenkamp E.T."/>
            <person name="Wingfield M.J."/>
            <person name="de Beer Z.W."/>
            <person name="Wingfield B.D."/>
        </authorList>
    </citation>
    <scope>NUCLEOTIDE SEQUENCE [LARGE SCALE GENOMIC DNA]</scope>
    <source>
        <strain evidence="9 10">CBS 114723</strain>
    </source>
</reference>
<gene>
    <name evidence="9" type="primary">NUP82</name>
    <name evidence="9" type="ORF">CFIMG_001779RA</name>
</gene>
<keyword evidence="4" id="KW-0653">Protein transport</keyword>
<keyword evidence="6" id="KW-0906">Nuclear pore complex</keyword>
<dbReference type="GO" id="GO:0005643">
    <property type="term" value="C:nuclear pore"/>
    <property type="evidence" value="ECO:0007669"/>
    <property type="project" value="UniProtKB-SubCell"/>
</dbReference>
<keyword evidence="10" id="KW-1185">Reference proteome</keyword>
<dbReference type="EMBL" id="APWK03000042">
    <property type="protein sequence ID" value="PHH53563.1"/>
    <property type="molecule type" value="Genomic_DNA"/>
</dbReference>
<dbReference type="PANTHER" id="PTHR13257">
    <property type="entry name" value="NUCLEOPORIN NUP84-RELATED"/>
    <property type="match status" value="1"/>
</dbReference>
<keyword evidence="3" id="KW-0509">mRNA transport</keyword>
<keyword evidence="5" id="KW-0811">Translocation</keyword>
<dbReference type="Proteomes" id="UP000222788">
    <property type="component" value="Unassembled WGS sequence"/>
</dbReference>
<dbReference type="AlphaFoldDB" id="A0A2C5X6Q2"/>
<dbReference type="PANTHER" id="PTHR13257:SF0">
    <property type="entry name" value="NUCLEAR PORE COMPLEX PROTEIN NUP88"/>
    <property type="match status" value="1"/>
</dbReference>
<dbReference type="OrthoDB" id="341482at2759"/>
<keyword evidence="7" id="KW-0539">Nucleus</keyword>
<reference evidence="9 10" key="1">
    <citation type="journal article" date="2013" name="Fungal Biol.">
        <title>Analysis of microsatellite markers in the genome of the plant pathogen Ceratocystis fimbriata.</title>
        <authorList>
            <person name="Simpson M.C."/>
            <person name="Wilken P.M."/>
            <person name="Coetzee M.P."/>
            <person name="Wingfield M.J."/>
            <person name="Wingfield B.D."/>
        </authorList>
    </citation>
    <scope>NUCLEOTIDE SEQUENCE [LARGE SCALE GENOMIC DNA]</scope>
    <source>
        <strain evidence="9 10">CBS 114723</strain>
    </source>
</reference>
<accession>A0A2C5X6Q2</accession>
<evidence type="ECO:0000256" key="3">
    <source>
        <dbReference type="ARBA" id="ARBA00022816"/>
    </source>
</evidence>
<evidence type="ECO:0000256" key="2">
    <source>
        <dbReference type="ARBA" id="ARBA00022448"/>
    </source>
</evidence>
<evidence type="ECO:0000313" key="10">
    <source>
        <dbReference type="Proteomes" id="UP000222788"/>
    </source>
</evidence>
<evidence type="ECO:0000313" key="9">
    <source>
        <dbReference type="EMBL" id="PHH53563.1"/>
    </source>
</evidence>
<proteinExistence type="predicted"/>
<evidence type="ECO:0000256" key="8">
    <source>
        <dbReference type="SAM" id="MobiDB-lite"/>
    </source>
</evidence>
<dbReference type="InterPro" id="IPR036322">
    <property type="entry name" value="WD40_repeat_dom_sf"/>
</dbReference>
<feature type="region of interest" description="Disordered" evidence="8">
    <location>
        <begin position="31"/>
        <end position="52"/>
    </location>
</feature>
<dbReference type="GO" id="GO:0000055">
    <property type="term" value="P:ribosomal large subunit export from nucleus"/>
    <property type="evidence" value="ECO:0007669"/>
    <property type="project" value="InterPro"/>
</dbReference>
<comment type="caution">
    <text evidence="9">The sequence shown here is derived from an EMBL/GenBank/DDBJ whole genome shotgun (WGS) entry which is preliminary data.</text>
</comment>
<evidence type="ECO:0000256" key="5">
    <source>
        <dbReference type="ARBA" id="ARBA00023010"/>
    </source>
</evidence>